<dbReference type="InterPro" id="IPR003439">
    <property type="entry name" value="ABC_transporter-like_ATP-bd"/>
</dbReference>
<dbReference type="Pfam" id="PF12399">
    <property type="entry name" value="BCA_ABC_TP_C"/>
    <property type="match status" value="1"/>
</dbReference>
<dbReference type="GO" id="GO:1903805">
    <property type="term" value="P:L-valine import across plasma membrane"/>
    <property type="evidence" value="ECO:0007669"/>
    <property type="project" value="TreeGrafter"/>
</dbReference>
<dbReference type="Proteomes" id="UP000435648">
    <property type="component" value="Chromosome"/>
</dbReference>
<dbReference type="GO" id="GO:0015188">
    <property type="term" value="F:L-isoleucine transmembrane transporter activity"/>
    <property type="evidence" value="ECO:0007669"/>
    <property type="project" value="TreeGrafter"/>
</dbReference>
<proteinExistence type="predicted"/>
<dbReference type="GO" id="GO:0015192">
    <property type="term" value="F:L-phenylalanine transmembrane transporter activity"/>
    <property type="evidence" value="ECO:0007669"/>
    <property type="project" value="TreeGrafter"/>
</dbReference>
<dbReference type="GO" id="GO:0005304">
    <property type="term" value="F:L-valine transmembrane transporter activity"/>
    <property type="evidence" value="ECO:0007669"/>
    <property type="project" value="TreeGrafter"/>
</dbReference>
<dbReference type="GO" id="GO:0015808">
    <property type="term" value="P:L-alanine transport"/>
    <property type="evidence" value="ECO:0007669"/>
    <property type="project" value="TreeGrafter"/>
</dbReference>
<evidence type="ECO:0000313" key="6">
    <source>
        <dbReference type="Proteomes" id="UP000435648"/>
    </source>
</evidence>
<reference evidence="5 6" key="1">
    <citation type="submission" date="2019-12" db="EMBL/GenBank/DDBJ databases">
        <title>The genome of Stappia indica PHM037.</title>
        <authorList>
            <person name="Kacar D."/>
            <person name="Galan B."/>
            <person name="Canedo L."/>
            <person name="Rodriguez P."/>
            <person name="de la Calle F."/>
            <person name="Garcia J.L."/>
        </authorList>
    </citation>
    <scope>NUCLEOTIDE SEQUENCE [LARGE SCALE GENOMIC DNA]</scope>
    <source>
        <strain evidence="5 6">PHM037</strain>
    </source>
</reference>
<evidence type="ECO:0000256" key="1">
    <source>
        <dbReference type="ARBA" id="ARBA00022448"/>
    </source>
</evidence>
<dbReference type="KEGG" id="siw:GH266_22670"/>
<dbReference type="GO" id="GO:1903806">
    <property type="term" value="P:L-isoleucine import across plasma membrane"/>
    <property type="evidence" value="ECO:0007669"/>
    <property type="project" value="TreeGrafter"/>
</dbReference>
<keyword evidence="1" id="KW-0813">Transport</keyword>
<dbReference type="InterPro" id="IPR032823">
    <property type="entry name" value="BCA_ABC_TP_C"/>
</dbReference>
<dbReference type="GO" id="GO:0042941">
    <property type="term" value="P:D-alanine transmembrane transport"/>
    <property type="evidence" value="ECO:0007669"/>
    <property type="project" value="TreeGrafter"/>
</dbReference>
<evidence type="ECO:0000259" key="4">
    <source>
        <dbReference type="PROSITE" id="PS50893"/>
    </source>
</evidence>
<dbReference type="Pfam" id="PF00005">
    <property type="entry name" value="ABC_tran"/>
    <property type="match status" value="1"/>
</dbReference>
<gene>
    <name evidence="5" type="ORF">GH266_22670</name>
</gene>
<sequence>MTTTTPLLEVSEIGISFGGVRAVDNVSFSARAGEVFSIIGPNGAGKTTLFNLVSGVYTPKGGSVRLAGEPVTALEPNRLAERGLSRTFQNLQVFFRMTARENVMVGRHLREKRGLLAHLLALPSTGRQNRESAEIADALLERVGLSSQADIPAANLSYGALKRLEIARALAAEPRALLLDEPAAGCNPVETEEIEKLIRKIADDGVAVVLVEHDMKLVMRISDRILVLDQGRVLAEGSATEIRSNPKVIEAYLGTHGTREANLAFD</sequence>
<evidence type="ECO:0000256" key="3">
    <source>
        <dbReference type="ARBA" id="ARBA00022840"/>
    </source>
</evidence>
<evidence type="ECO:0000256" key="2">
    <source>
        <dbReference type="ARBA" id="ARBA00022741"/>
    </source>
</evidence>
<dbReference type="GO" id="GO:0005524">
    <property type="term" value="F:ATP binding"/>
    <property type="evidence" value="ECO:0007669"/>
    <property type="project" value="UniProtKB-KW"/>
</dbReference>
<organism evidence="5 6">
    <name type="scientific">Stappia indica</name>
    <dbReference type="NCBI Taxonomy" id="538381"/>
    <lineage>
        <taxon>Bacteria</taxon>
        <taxon>Pseudomonadati</taxon>
        <taxon>Pseudomonadota</taxon>
        <taxon>Alphaproteobacteria</taxon>
        <taxon>Hyphomicrobiales</taxon>
        <taxon>Stappiaceae</taxon>
        <taxon>Stappia</taxon>
    </lineage>
</organism>
<dbReference type="PANTHER" id="PTHR45772">
    <property type="entry name" value="CONSERVED COMPONENT OF ABC TRANSPORTER FOR NATURAL AMINO ACIDS-RELATED"/>
    <property type="match status" value="1"/>
</dbReference>
<keyword evidence="3 5" id="KW-0067">ATP-binding</keyword>
<dbReference type="GO" id="GO:0005886">
    <property type="term" value="C:plasma membrane"/>
    <property type="evidence" value="ECO:0007669"/>
    <property type="project" value="TreeGrafter"/>
</dbReference>
<dbReference type="OrthoDB" id="9806149at2"/>
<protein>
    <submittedName>
        <fullName evidence="5">ATP-binding cassette domain-containing protein</fullName>
    </submittedName>
</protein>
<dbReference type="InterPro" id="IPR003593">
    <property type="entry name" value="AAA+_ATPase"/>
</dbReference>
<dbReference type="GO" id="GO:0016887">
    <property type="term" value="F:ATP hydrolysis activity"/>
    <property type="evidence" value="ECO:0007669"/>
    <property type="project" value="InterPro"/>
</dbReference>
<dbReference type="SMART" id="SM00382">
    <property type="entry name" value="AAA"/>
    <property type="match status" value="1"/>
</dbReference>
<dbReference type="RefSeq" id="WP_158195872.1">
    <property type="nucleotide sequence ID" value="NZ_CP046908.1"/>
</dbReference>
<dbReference type="PROSITE" id="PS50893">
    <property type="entry name" value="ABC_TRANSPORTER_2"/>
    <property type="match status" value="1"/>
</dbReference>
<dbReference type="SUPFAM" id="SSF52540">
    <property type="entry name" value="P-loop containing nucleoside triphosphate hydrolases"/>
    <property type="match status" value="1"/>
</dbReference>
<dbReference type="Gene3D" id="3.40.50.300">
    <property type="entry name" value="P-loop containing nucleotide triphosphate hydrolases"/>
    <property type="match status" value="1"/>
</dbReference>
<feature type="domain" description="ABC transporter" evidence="4">
    <location>
        <begin position="8"/>
        <end position="255"/>
    </location>
</feature>
<dbReference type="InterPro" id="IPR027417">
    <property type="entry name" value="P-loop_NTPase"/>
</dbReference>
<dbReference type="PANTHER" id="PTHR45772:SF7">
    <property type="entry name" value="AMINO ACID ABC TRANSPORTER ATP-BINDING PROTEIN"/>
    <property type="match status" value="1"/>
</dbReference>
<dbReference type="CDD" id="cd03219">
    <property type="entry name" value="ABC_Mj1267_LivG_branched"/>
    <property type="match status" value="1"/>
</dbReference>
<dbReference type="FunFam" id="3.40.50.300:FF:000421">
    <property type="entry name" value="Branched-chain amino acid ABC transporter ATP-binding protein"/>
    <property type="match status" value="1"/>
</dbReference>
<accession>A0A857CDF5</accession>
<dbReference type="InterPro" id="IPR051120">
    <property type="entry name" value="ABC_AA/LPS_Transport"/>
</dbReference>
<evidence type="ECO:0000313" key="5">
    <source>
        <dbReference type="EMBL" id="QGZ37054.1"/>
    </source>
</evidence>
<dbReference type="EMBL" id="CP046908">
    <property type="protein sequence ID" value="QGZ37054.1"/>
    <property type="molecule type" value="Genomic_DNA"/>
</dbReference>
<name>A0A857CDF5_9HYPH</name>
<keyword evidence="2" id="KW-0547">Nucleotide-binding</keyword>
<dbReference type="AlphaFoldDB" id="A0A857CDF5"/>